<dbReference type="AlphaFoldDB" id="A0AA52EZB7"/>
<accession>A0AA52EZB7</accession>
<dbReference type="PROSITE" id="PS51688">
    <property type="entry name" value="ICA"/>
    <property type="match status" value="1"/>
</dbReference>
<reference evidence="4" key="1">
    <citation type="submission" date="2023-08" db="EMBL/GenBank/DDBJ databases">
        <title>Comparative genomics and taxonomic characterization of three novel marine species of genus Marivirga.</title>
        <authorList>
            <person name="Muhammad N."/>
            <person name="Kim S.-G."/>
        </authorList>
    </citation>
    <scope>NUCLEOTIDE SEQUENCE</scope>
    <source>
        <strain evidence="4">BKB1-2</strain>
    </source>
</reference>
<feature type="chain" id="PRO_5041289855" evidence="2">
    <location>
        <begin position="23"/>
        <end position="563"/>
    </location>
</feature>
<dbReference type="Gene3D" id="1.10.10.10">
    <property type="entry name" value="Winged helix-like DNA-binding domain superfamily/Winged helix DNA-binding domain"/>
    <property type="match status" value="1"/>
</dbReference>
<dbReference type="InterPro" id="IPR036388">
    <property type="entry name" value="WH-like_DNA-bd_sf"/>
</dbReference>
<name>A0AA52EZB7_9BACT</name>
<dbReference type="Pfam" id="PF13884">
    <property type="entry name" value="Peptidase_S74"/>
    <property type="match status" value="1"/>
</dbReference>
<feature type="signal peptide" evidence="2">
    <location>
        <begin position="1"/>
        <end position="22"/>
    </location>
</feature>
<evidence type="ECO:0000256" key="2">
    <source>
        <dbReference type="SAM" id="SignalP"/>
    </source>
</evidence>
<protein>
    <submittedName>
        <fullName evidence="4">Tail fiber domain-containing protein</fullName>
    </submittedName>
</protein>
<dbReference type="InterPro" id="IPR030392">
    <property type="entry name" value="S74_ICA"/>
</dbReference>
<keyword evidence="1" id="KW-0175">Coiled coil</keyword>
<dbReference type="RefSeq" id="WP_322346925.1">
    <property type="nucleotide sequence ID" value="NZ_CP129968.2"/>
</dbReference>
<sequence>MKKLFTTLVLLFFIATSMIAQKLPFQGYLEESGVPVEGTRNFTFNLPAYGWIETFSAVPVTNGVYNVVLGSNTPLPKNIFGGVSEISMNVGVNGTPIGSITLYKPLVSANTLLDAERDMTIVGPNDSTNLKMGSNNLYYGSVNFYDSLGVQQGFLSADPAGGRLQLNQRDGSGNFSSAVVMRTNNTSSTSQFYGQNTTGDGIELMITDYITANQIDFGPVMSGNYQRSGTDWKDNAGNLLAAIGNTRDEGGSDPTGHSGYLSLWGTNSFNIELTGQRWQNNDLPIFQLFGSNDDGAGWWMRNIGAEVVAGAGTDNYGNIYLSNSDNGGIGNDGLFLTSNLNATSGGGIEVKDNTSANRIILEGQTGLISSERASGGSAVRLSQNAGSGSIAVENAAQDVNFFYEAESNILDISNAGAPTIQLNGATGVLTANAYNNPSDRRLKREISSLDNALENTLKLRGTSYFWKDEKKSQQRQIGVIAQELEEVYPEFVHTNKDGMKSVNYAQMTAVLIEAVKELNAKIEKLESDNKELTTALNEQQKLNDRITKLEKLLLENAKLATNE</sequence>
<feature type="coiled-coil region" evidence="1">
    <location>
        <begin position="508"/>
        <end position="552"/>
    </location>
</feature>
<evidence type="ECO:0000259" key="3">
    <source>
        <dbReference type="PROSITE" id="PS51688"/>
    </source>
</evidence>
<dbReference type="Proteomes" id="UP001232019">
    <property type="component" value="Chromosome"/>
</dbReference>
<gene>
    <name evidence="4" type="ORF">QYS47_33920</name>
</gene>
<feature type="domain" description="Peptidase S74" evidence="3">
    <location>
        <begin position="438"/>
        <end position="529"/>
    </location>
</feature>
<evidence type="ECO:0000256" key="1">
    <source>
        <dbReference type="SAM" id="Coils"/>
    </source>
</evidence>
<proteinExistence type="predicted"/>
<keyword evidence="2" id="KW-0732">Signal</keyword>
<dbReference type="KEGG" id="marp:QYS47_33920"/>
<dbReference type="EMBL" id="CP129968">
    <property type="protein sequence ID" value="WNB17439.1"/>
    <property type="molecule type" value="Genomic_DNA"/>
</dbReference>
<organism evidence="4">
    <name type="scientific">Marivirga arenosa</name>
    <dbReference type="NCBI Taxonomy" id="3059076"/>
    <lineage>
        <taxon>Bacteria</taxon>
        <taxon>Pseudomonadati</taxon>
        <taxon>Bacteroidota</taxon>
        <taxon>Cytophagia</taxon>
        <taxon>Cytophagales</taxon>
        <taxon>Marivirgaceae</taxon>
        <taxon>Marivirga</taxon>
    </lineage>
</organism>
<evidence type="ECO:0000313" key="4">
    <source>
        <dbReference type="EMBL" id="WNB17439.1"/>
    </source>
</evidence>